<name>A0A5D4H0T1_9SPHI</name>
<keyword evidence="1" id="KW-0040">ANK repeat</keyword>
<dbReference type="Gene3D" id="1.25.40.20">
    <property type="entry name" value="Ankyrin repeat-containing domain"/>
    <property type="match status" value="1"/>
</dbReference>
<proteinExistence type="predicted"/>
<keyword evidence="3" id="KW-1185">Reference proteome</keyword>
<dbReference type="AlphaFoldDB" id="A0A5D4H0T1"/>
<organism evidence="2 3">
    <name type="scientific">Sphingobacterium phlebotomi</name>
    <dbReference type="NCBI Taxonomy" id="2605433"/>
    <lineage>
        <taxon>Bacteria</taxon>
        <taxon>Pseudomonadati</taxon>
        <taxon>Bacteroidota</taxon>
        <taxon>Sphingobacteriia</taxon>
        <taxon>Sphingobacteriales</taxon>
        <taxon>Sphingobacteriaceae</taxon>
        <taxon>Sphingobacterium</taxon>
    </lineage>
</organism>
<dbReference type="EMBL" id="VTAV01000015">
    <property type="protein sequence ID" value="TYR33639.1"/>
    <property type="molecule type" value="Genomic_DNA"/>
</dbReference>
<dbReference type="InterPro" id="IPR036770">
    <property type="entry name" value="Ankyrin_rpt-contain_sf"/>
</dbReference>
<dbReference type="RefSeq" id="WP_148920515.1">
    <property type="nucleotide sequence ID" value="NZ_VTAV01000015.1"/>
</dbReference>
<dbReference type="InterPro" id="IPR002110">
    <property type="entry name" value="Ankyrin_rpt"/>
</dbReference>
<dbReference type="PANTHER" id="PTHR24118">
    <property type="entry name" value="POTE ANKYRIN DOMAIN"/>
    <property type="match status" value="1"/>
</dbReference>
<dbReference type="PANTHER" id="PTHR24118:SF99">
    <property type="entry name" value="POTE ANKYRIN DOMAIN FAMILY MEMBER 3C-RELATED"/>
    <property type="match status" value="1"/>
</dbReference>
<dbReference type="Proteomes" id="UP000322362">
    <property type="component" value="Unassembled WGS sequence"/>
</dbReference>
<dbReference type="SMART" id="SM00248">
    <property type="entry name" value="ANK"/>
    <property type="match status" value="5"/>
</dbReference>
<dbReference type="PROSITE" id="PS50088">
    <property type="entry name" value="ANK_REPEAT"/>
    <property type="match status" value="1"/>
</dbReference>
<evidence type="ECO:0000313" key="3">
    <source>
        <dbReference type="Proteomes" id="UP000322362"/>
    </source>
</evidence>
<dbReference type="Pfam" id="PF12796">
    <property type="entry name" value="Ank_2"/>
    <property type="match status" value="1"/>
</dbReference>
<reference evidence="2 3" key="1">
    <citation type="submission" date="2019-08" db="EMBL/GenBank/DDBJ databases">
        <title>Phlebobacter frassis gen. nov. sp. nov., a new member of family Sphingobacteriaceae isolated from sand fly rearing media.</title>
        <authorList>
            <person name="Kakumanu M.L."/>
            <person name="Marayati B.F."/>
            <person name="Wada-Katsumata A."/>
            <person name="Wasserberg G."/>
            <person name="Schal C."/>
            <person name="Apperson C.S."/>
            <person name="Ponnusamy L."/>
        </authorList>
    </citation>
    <scope>NUCLEOTIDE SEQUENCE [LARGE SCALE GENOMIC DNA]</scope>
    <source>
        <strain evidence="2 3">SSI9</strain>
    </source>
</reference>
<sequence>MSEFDKDAFIKVLFNRNEDTLIDYLKTPHGKLPESEVNRLFQTMLQNRFWEALAYGVDSNLVETDLFEYESISRTPLEYLLKPYLSKEEDWEIYLPIFNRFLANVDDINEEIEGHNLLSYAIDNKSSIHILKALVDAGIRMDYQDRYGLTYLHQFCKQLRMPPPHTEEIVQLLLDAGVDINAQTITQETALFTAIETGNLPTIKILLEAGADVNQVNANGYSLFYIAAAHRQDVNLLKLLLDYGLPDFSQLNKEKENLLNGFLRYLQGGESGLAILRLLMDNGAVLTDTSEYYHRPKAGIDWVAEKPSEVLAFLLEHHYIDVNGQDDEGNTILMKVCAQDSNHEETKAKQTYRKVKMLLKHGADPTIENTQDKKALDYAMEDQLQTKVVELLVGK</sequence>
<protein>
    <submittedName>
        <fullName evidence="2">Uncharacterized protein</fullName>
    </submittedName>
</protein>
<evidence type="ECO:0000313" key="2">
    <source>
        <dbReference type="EMBL" id="TYR33639.1"/>
    </source>
</evidence>
<dbReference type="SUPFAM" id="SSF48403">
    <property type="entry name" value="Ankyrin repeat"/>
    <property type="match status" value="1"/>
</dbReference>
<accession>A0A5D4H0T1</accession>
<evidence type="ECO:0000256" key="1">
    <source>
        <dbReference type="PROSITE-ProRule" id="PRU00023"/>
    </source>
</evidence>
<dbReference type="PROSITE" id="PS50297">
    <property type="entry name" value="ANK_REP_REGION"/>
    <property type="match status" value="1"/>
</dbReference>
<gene>
    <name evidence="2" type="ORF">FXV77_17390</name>
</gene>
<feature type="repeat" description="ANK" evidence="1">
    <location>
        <begin position="186"/>
        <end position="218"/>
    </location>
</feature>
<comment type="caution">
    <text evidence="2">The sequence shown here is derived from an EMBL/GenBank/DDBJ whole genome shotgun (WGS) entry which is preliminary data.</text>
</comment>